<organism evidence="1 2">
    <name type="scientific">Variovorax humicola</name>
    <dbReference type="NCBI Taxonomy" id="1769758"/>
    <lineage>
        <taxon>Bacteria</taxon>
        <taxon>Pseudomonadati</taxon>
        <taxon>Pseudomonadota</taxon>
        <taxon>Betaproteobacteria</taxon>
        <taxon>Burkholderiales</taxon>
        <taxon>Comamonadaceae</taxon>
        <taxon>Variovorax</taxon>
    </lineage>
</organism>
<dbReference type="Proteomes" id="UP001363010">
    <property type="component" value="Unassembled WGS sequence"/>
</dbReference>
<reference evidence="1 2" key="1">
    <citation type="submission" date="2024-03" db="EMBL/GenBank/DDBJ databases">
        <title>Novel species of the genus Variovorax.</title>
        <authorList>
            <person name="Liu Q."/>
            <person name="Xin Y.-H."/>
        </authorList>
    </citation>
    <scope>NUCLEOTIDE SEQUENCE [LARGE SCALE GENOMIC DNA]</scope>
    <source>
        <strain evidence="1 2">KACC 18501</strain>
    </source>
</reference>
<proteinExistence type="predicted"/>
<evidence type="ECO:0000313" key="1">
    <source>
        <dbReference type="EMBL" id="MEJ8825340.1"/>
    </source>
</evidence>
<dbReference type="EMBL" id="JBBKZV010000021">
    <property type="protein sequence ID" value="MEJ8825340.1"/>
    <property type="molecule type" value="Genomic_DNA"/>
</dbReference>
<comment type="caution">
    <text evidence="1">The sequence shown here is derived from an EMBL/GenBank/DDBJ whole genome shotgun (WGS) entry which is preliminary data.</text>
</comment>
<protein>
    <submittedName>
        <fullName evidence="1">Uncharacterized protein</fullName>
    </submittedName>
</protein>
<dbReference type="RefSeq" id="WP_340366371.1">
    <property type="nucleotide sequence ID" value="NZ_JBBKZV010000021.1"/>
</dbReference>
<accession>A0ABU8W5L8</accession>
<evidence type="ECO:0000313" key="2">
    <source>
        <dbReference type="Proteomes" id="UP001363010"/>
    </source>
</evidence>
<name>A0ABU8W5L8_9BURK</name>
<sequence>MRIDFHLENQIAPTMRRKIVVTFLCMALFGGSTALEQSSKPLLPVMMIHFDEYPKDRARIMALENRLRSAIKHADVGELGETEFHIDGSDGYFYMYGPDPDRMYKVAAPILKSSKLMTGAEVTKYYGSRAETFVIRRDGVR</sequence>
<gene>
    <name evidence="1" type="ORF">WKW80_25505</name>
</gene>
<keyword evidence="2" id="KW-1185">Reference proteome</keyword>